<feature type="compositionally biased region" description="Pro residues" evidence="1">
    <location>
        <begin position="615"/>
        <end position="625"/>
    </location>
</feature>
<feature type="compositionally biased region" description="Low complexity" evidence="1">
    <location>
        <begin position="582"/>
        <end position="609"/>
    </location>
</feature>
<feature type="compositionally biased region" description="Basic and acidic residues" evidence="1">
    <location>
        <begin position="317"/>
        <end position="326"/>
    </location>
</feature>
<feature type="region of interest" description="Disordered" evidence="1">
    <location>
        <begin position="194"/>
        <end position="234"/>
    </location>
</feature>
<evidence type="ECO:0000313" key="2">
    <source>
        <dbReference type="EMBL" id="GLC53334.1"/>
    </source>
</evidence>
<feature type="region of interest" description="Disordered" evidence="1">
    <location>
        <begin position="279"/>
        <end position="391"/>
    </location>
</feature>
<dbReference type="Proteomes" id="UP001165080">
    <property type="component" value="Unassembled WGS sequence"/>
</dbReference>
<name>A0A9W6BJL8_9CHLO</name>
<dbReference type="AlphaFoldDB" id="A0A9W6BJL8"/>
<feature type="region of interest" description="Disordered" evidence="1">
    <location>
        <begin position="53"/>
        <end position="81"/>
    </location>
</feature>
<feature type="region of interest" description="Disordered" evidence="1">
    <location>
        <begin position="1"/>
        <end position="38"/>
    </location>
</feature>
<evidence type="ECO:0000313" key="3">
    <source>
        <dbReference type="Proteomes" id="UP001165080"/>
    </source>
</evidence>
<feature type="region of interest" description="Disordered" evidence="1">
    <location>
        <begin position="1005"/>
        <end position="1029"/>
    </location>
</feature>
<comment type="caution">
    <text evidence="2">The sequence shown here is derived from an EMBL/GenBank/DDBJ whole genome shotgun (WGS) entry which is preliminary data.</text>
</comment>
<feature type="compositionally biased region" description="Low complexity" evidence="1">
    <location>
        <begin position="550"/>
        <end position="568"/>
    </location>
</feature>
<accession>A0A9W6BJL8</accession>
<organism evidence="2 3">
    <name type="scientific">Pleodorina starrii</name>
    <dbReference type="NCBI Taxonomy" id="330485"/>
    <lineage>
        <taxon>Eukaryota</taxon>
        <taxon>Viridiplantae</taxon>
        <taxon>Chlorophyta</taxon>
        <taxon>core chlorophytes</taxon>
        <taxon>Chlorophyceae</taxon>
        <taxon>CS clade</taxon>
        <taxon>Chlamydomonadales</taxon>
        <taxon>Volvocaceae</taxon>
        <taxon>Pleodorina</taxon>
    </lineage>
</organism>
<feature type="compositionally biased region" description="Low complexity" evidence="1">
    <location>
        <begin position="642"/>
        <end position="652"/>
    </location>
</feature>
<reference evidence="2 3" key="1">
    <citation type="journal article" date="2023" name="Commun. Biol.">
        <title>Reorganization of the ancestral sex-determining regions during the evolution of trioecy in Pleodorina starrii.</title>
        <authorList>
            <person name="Takahashi K."/>
            <person name="Suzuki S."/>
            <person name="Kawai-Toyooka H."/>
            <person name="Yamamoto K."/>
            <person name="Hamaji T."/>
            <person name="Ootsuki R."/>
            <person name="Yamaguchi H."/>
            <person name="Kawachi M."/>
            <person name="Higashiyama T."/>
            <person name="Nozaki H."/>
        </authorList>
    </citation>
    <scope>NUCLEOTIDE SEQUENCE [LARGE SCALE GENOMIC DNA]</scope>
    <source>
        <strain evidence="2 3">NIES-4479</strain>
    </source>
</reference>
<feature type="compositionally biased region" description="Low complexity" evidence="1">
    <location>
        <begin position="123"/>
        <end position="137"/>
    </location>
</feature>
<gene>
    <name evidence="2" type="primary">PLEST002251</name>
    <name evidence="2" type="ORF">PLESTB_000733200</name>
</gene>
<feature type="compositionally biased region" description="Basic residues" evidence="1">
    <location>
        <begin position="657"/>
        <end position="666"/>
    </location>
</feature>
<dbReference type="EMBL" id="BRXU01000007">
    <property type="protein sequence ID" value="GLC53334.1"/>
    <property type="molecule type" value="Genomic_DNA"/>
</dbReference>
<protein>
    <submittedName>
        <fullName evidence="2">Uncharacterized protein</fullName>
    </submittedName>
</protein>
<feature type="compositionally biased region" description="Basic residues" evidence="1">
    <location>
        <begin position="140"/>
        <end position="149"/>
    </location>
</feature>
<keyword evidence="3" id="KW-1185">Reference proteome</keyword>
<feature type="region of interest" description="Disordered" evidence="1">
    <location>
        <begin position="108"/>
        <end position="170"/>
    </location>
</feature>
<proteinExistence type="predicted"/>
<sequence>MARRSTERDWGDLVTPSSSSSPLVQGAGSPLEMGTPMGSLHMMRDLFAEVITPTSLSPTTRGGGSPVDSEGMTPNGNTTRVPLLAAKGTTNGSTGGSPFVEAGRLALAPPGLGRDGSGPPPNAAAVVQNATAAGGANPPRPRRSWPSRRRPPEDACNPGRTCGGSNTSTAAVTTTAAAADARRAALQPMSMNTSDSMMIPAAGPAAKSGQEGPATQGRQQTTVPDGEAPTAAAEVSTRVVKAVANESLAAPAVARKGLPPADAVIRGHEIRRPVSWLRTMPPAAGRTPQQVLAAGQRSAAAVSQLQQHPSCAAMNPDPRKRPHEDATVWNRRPGLEPTARQPSGDRLKVASSDLQFHTGGEPAAQPTSSPMHGARGTAAALGADPRGVSSCPGQLKVGVQQAVEGGGYTAAAQAATATAASSDARVPPPACLGGAAATMAHGTVRGLTASGRGGSEGLLQRLSLEAQGHTVARPKEPYCNKNAVCDRGRACPNEAPAAAGNSAMGGSQQHAVMQHVDGNTGTAAQRSDRAAHEPRASTVKGSTVVVGQQPAPTAAARNTAAPAPSSDDAANHPLQVPLQQRQHAPSPLALAPPQSSSPQQQQDQQQRQQCHVRRPSPPQPPPSGPTQPKMRRLSALQLPGPVLAPAAPVPAAETARRKPGRPRLKAPAKPVELASGAQRRLPASMRTAPEATQPRGEPAGKRHWPWAGMFLKAADALEEPAGKPHRPEVDVLLEAADALERACTLGQEAAHTRVQLPEARELPSKWGATKKRSKRQVSARFPCKCARRTASGPDSGSFSMGPAADAQIASTDPLQPAVGVQLLEARQADTAAAVGGAAQRRVGVESTARQGCRPAAAPWHEDLQRPIGQPPSRQDNVAAAAVCMRPQELASGRPPSSQGSLARAARAADLRVPVGQPLLQQGSRASANAGVAALQGPVGQPFQRQGSSAARVGLAALQGPVGGQPSSRQGNSAAEARVAHLRVSVGQLPARSCSLAAEAGGADVLQAPVGQPPSRQDSEAPAASGAAKRGRALEVPSHLAVGDSSTAAAGVRIAAPQGLLFKYLQQANMAACSKELEQDEAYMKNIWLTNEMRTGVFSELLRSNPARKSVTLVPAAGAAAAGGGDLKWKVKIELDAFSGQYAIHSMAAAFQHLRVKAGDAMVFWPIHNNKATFILQVMRRVELGPRAHGNEAAPAAPATALSAPPTAVAAFAGAAGR</sequence>
<feature type="region of interest" description="Disordered" evidence="1">
    <location>
        <begin position="835"/>
        <end position="878"/>
    </location>
</feature>
<feature type="compositionally biased region" description="Basic and acidic residues" evidence="1">
    <location>
        <begin position="526"/>
        <end position="535"/>
    </location>
</feature>
<feature type="region of interest" description="Disordered" evidence="1">
    <location>
        <begin position="642"/>
        <end position="703"/>
    </location>
</feature>
<evidence type="ECO:0000256" key="1">
    <source>
        <dbReference type="SAM" id="MobiDB-lite"/>
    </source>
</evidence>
<feature type="compositionally biased region" description="Basic and acidic residues" evidence="1">
    <location>
        <begin position="1"/>
        <end position="11"/>
    </location>
</feature>
<feature type="region of interest" description="Disordered" evidence="1">
    <location>
        <begin position="520"/>
        <end position="630"/>
    </location>
</feature>